<gene>
    <name evidence="1" type="ORF">S12H4_22055</name>
</gene>
<evidence type="ECO:0008006" key="2">
    <source>
        <dbReference type="Google" id="ProtNLM"/>
    </source>
</evidence>
<reference evidence="1" key="1">
    <citation type="journal article" date="2014" name="Front. Microbiol.">
        <title>High frequency of phylogenetically diverse reductive dehalogenase-homologous genes in deep subseafloor sedimentary metagenomes.</title>
        <authorList>
            <person name="Kawai M."/>
            <person name="Futagami T."/>
            <person name="Toyoda A."/>
            <person name="Takaki Y."/>
            <person name="Nishi S."/>
            <person name="Hori S."/>
            <person name="Arai W."/>
            <person name="Tsubouchi T."/>
            <person name="Morono Y."/>
            <person name="Uchiyama I."/>
            <person name="Ito T."/>
            <person name="Fujiyama A."/>
            <person name="Inagaki F."/>
            <person name="Takami H."/>
        </authorList>
    </citation>
    <scope>NUCLEOTIDE SEQUENCE</scope>
    <source>
        <strain evidence="1">Expedition CK06-06</strain>
    </source>
</reference>
<comment type="caution">
    <text evidence="1">The sequence shown here is derived from an EMBL/GenBank/DDBJ whole genome shotgun (WGS) entry which is preliminary data.</text>
</comment>
<accession>X1S2W1</accession>
<dbReference type="EMBL" id="BARW01011435">
    <property type="protein sequence ID" value="GAI73461.1"/>
    <property type="molecule type" value="Genomic_DNA"/>
</dbReference>
<name>X1S2W1_9ZZZZ</name>
<evidence type="ECO:0000313" key="1">
    <source>
        <dbReference type="EMBL" id="GAI73461.1"/>
    </source>
</evidence>
<protein>
    <recommendedName>
        <fullName evidence="2">Tip attachment protein J domain-containing protein</fullName>
    </recommendedName>
</protein>
<dbReference type="AlphaFoldDB" id="X1S2W1"/>
<sequence length="172" mass="19341">YGSWIEDGGRSVVYTEGQLIENPVFIIEDILRNELGLTSNEIDIDSFNTAGHKTTGTIGDVFNDAVADIKFAFSQHRLISAKNLIRKICKLSGLYFYWSAGKAKVVARQRSYSAVDDTIDFREIAYPSPENSSVQKPKISLTNHNDIINYLTMEYSFDYGANETIKSRTIIP</sequence>
<feature type="non-terminal residue" evidence="1">
    <location>
        <position position="1"/>
    </location>
</feature>
<organism evidence="1">
    <name type="scientific">marine sediment metagenome</name>
    <dbReference type="NCBI Taxonomy" id="412755"/>
    <lineage>
        <taxon>unclassified sequences</taxon>
        <taxon>metagenomes</taxon>
        <taxon>ecological metagenomes</taxon>
    </lineage>
</organism>
<proteinExistence type="predicted"/>